<feature type="signal peptide" evidence="11">
    <location>
        <begin position="1"/>
        <end position="16"/>
    </location>
</feature>
<dbReference type="PANTHER" id="PTHR33021">
    <property type="entry name" value="BLUE COPPER PROTEIN"/>
    <property type="match status" value="1"/>
</dbReference>
<evidence type="ECO:0000313" key="13">
    <source>
        <dbReference type="EMBL" id="KAH0894879.1"/>
    </source>
</evidence>
<comment type="caution">
    <text evidence="13">The sequence shown here is derived from an EMBL/GenBank/DDBJ whole genome shotgun (WGS) entry which is preliminary data.</text>
</comment>
<keyword evidence="4 11" id="KW-0732">Signal</keyword>
<dbReference type="InterPro" id="IPR041846">
    <property type="entry name" value="ENL_dom"/>
</dbReference>
<dbReference type="PANTHER" id="PTHR33021:SF540">
    <property type="entry name" value="EARLY NODULIN-LIKE PROTEIN 12"/>
    <property type="match status" value="1"/>
</dbReference>
<evidence type="ECO:0000259" key="12">
    <source>
        <dbReference type="PROSITE" id="PS51485"/>
    </source>
</evidence>
<keyword evidence="3" id="KW-0336">GPI-anchor</keyword>
<evidence type="ECO:0000256" key="1">
    <source>
        <dbReference type="ARBA" id="ARBA00004609"/>
    </source>
</evidence>
<keyword evidence="7" id="KW-0325">Glycoprotein</keyword>
<proteinExistence type="inferred from homology"/>
<protein>
    <recommendedName>
        <fullName evidence="12">Phytocyanin domain-containing protein</fullName>
    </recommendedName>
</protein>
<evidence type="ECO:0000256" key="5">
    <source>
        <dbReference type="ARBA" id="ARBA00023136"/>
    </source>
</evidence>
<feature type="chain" id="PRO_5046894135" description="Phytocyanin domain-containing protein" evidence="11">
    <location>
        <begin position="17"/>
        <end position="286"/>
    </location>
</feature>
<dbReference type="Gene3D" id="2.60.40.420">
    <property type="entry name" value="Cupredoxins - blue copper proteins"/>
    <property type="match status" value="1"/>
</dbReference>
<dbReference type="InterPro" id="IPR003245">
    <property type="entry name" value="Phytocyanin_dom"/>
</dbReference>
<keyword evidence="8" id="KW-0449">Lipoprotein</keyword>
<comment type="subcellular location">
    <subcellularLocation>
        <location evidence="1">Cell membrane</location>
        <topology evidence="1">Lipid-anchor</topology>
        <topology evidence="1">GPI-anchor</topology>
    </subcellularLocation>
</comment>
<organism evidence="13 14">
    <name type="scientific">Brassica napus</name>
    <name type="common">Rape</name>
    <dbReference type="NCBI Taxonomy" id="3708"/>
    <lineage>
        <taxon>Eukaryota</taxon>
        <taxon>Viridiplantae</taxon>
        <taxon>Streptophyta</taxon>
        <taxon>Embryophyta</taxon>
        <taxon>Tracheophyta</taxon>
        <taxon>Spermatophyta</taxon>
        <taxon>Magnoliopsida</taxon>
        <taxon>eudicotyledons</taxon>
        <taxon>Gunneridae</taxon>
        <taxon>Pentapetalae</taxon>
        <taxon>rosids</taxon>
        <taxon>malvids</taxon>
        <taxon>Brassicales</taxon>
        <taxon>Brassicaceae</taxon>
        <taxon>Brassiceae</taxon>
        <taxon>Brassica</taxon>
    </lineage>
</organism>
<dbReference type="SUPFAM" id="SSF49503">
    <property type="entry name" value="Cupredoxins"/>
    <property type="match status" value="1"/>
</dbReference>
<evidence type="ECO:0000256" key="8">
    <source>
        <dbReference type="ARBA" id="ARBA00023288"/>
    </source>
</evidence>
<dbReference type="InterPro" id="IPR039391">
    <property type="entry name" value="Phytocyanin-like"/>
</dbReference>
<evidence type="ECO:0000256" key="11">
    <source>
        <dbReference type="SAM" id="SignalP"/>
    </source>
</evidence>
<evidence type="ECO:0000313" key="14">
    <source>
        <dbReference type="Proteomes" id="UP000824890"/>
    </source>
</evidence>
<feature type="compositionally biased region" description="Low complexity" evidence="10">
    <location>
        <begin position="138"/>
        <end position="149"/>
    </location>
</feature>
<accession>A0ABQ8AQQ5</accession>
<evidence type="ECO:0000256" key="3">
    <source>
        <dbReference type="ARBA" id="ARBA00022622"/>
    </source>
</evidence>
<evidence type="ECO:0000256" key="10">
    <source>
        <dbReference type="SAM" id="MobiDB-lite"/>
    </source>
</evidence>
<evidence type="ECO:0000256" key="7">
    <source>
        <dbReference type="ARBA" id="ARBA00023180"/>
    </source>
</evidence>
<evidence type="ECO:0000256" key="4">
    <source>
        <dbReference type="ARBA" id="ARBA00022729"/>
    </source>
</evidence>
<comment type="similarity">
    <text evidence="9">Belongs to the early nodulin-like (ENODL) family.</text>
</comment>
<name>A0ABQ8AQQ5_BRANA</name>
<evidence type="ECO:0000256" key="9">
    <source>
        <dbReference type="ARBA" id="ARBA00035011"/>
    </source>
</evidence>
<dbReference type="PROSITE" id="PS51485">
    <property type="entry name" value="PHYTOCYANIN"/>
    <property type="match status" value="1"/>
</dbReference>
<evidence type="ECO:0000256" key="2">
    <source>
        <dbReference type="ARBA" id="ARBA00022475"/>
    </source>
</evidence>
<dbReference type="CDD" id="cd11019">
    <property type="entry name" value="OsENODL1_like"/>
    <property type="match status" value="1"/>
</dbReference>
<dbReference type="Pfam" id="PF02298">
    <property type="entry name" value="Cu_bind_like"/>
    <property type="match status" value="1"/>
</dbReference>
<sequence length="286" mass="30802">MVLTLVFLLLTTMSHAASKPRVILVGGSAQAWKVPDSPSNTLNHWAENNRFKVGDILVWKYDAKVDSVLQVTKEDYDSCNTEKPLKQFNDGDTKFELDNSGAYFFISGAPNHCAKGQKIQLVVLAERNPGGGGGGSADRGAGDNPKVTPVSPPANTPAPAPAHNAAGGLDVGSGLFLAAFAIVYDKKPWRLSEFARNITVRSDLSGAATPDFTYPEPVELKTQRDIYAFVSLLPSLQFFSLDIHDSGYRLGHVDDGRGTLEADGTKKPSGFCLKRCMELVKKGTSD</sequence>
<evidence type="ECO:0000256" key="6">
    <source>
        <dbReference type="ARBA" id="ARBA00023157"/>
    </source>
</evidence>
<dbReference type="InterPro" id="IPR008972">
    <property type="entry name" value="Cupredoxin"/>
</dbReference>
<feature type="domain" description="Phytocyanin" evidence="12">
    <location>
        <begin position="21"/>
        <end position="125"/>
    </location>
</feature>
<keyword evidence="2" id="KW-1003">Cell membrane</keyword>
<dbReference type="EMBL" id="JAGKQM010000013">
    <property type="protein sequence ID" value="KAH0894879.1"/>
    <property type="molecule type" value="Genomic_DNA"/>
</dbReference>
<reference evidence="13 14" key="1">
    <citation type="submission" date="2021-05" db="EMBL/GenBank/DDBJ databases">
        <title>Genome Assembly of Synthetic Allotetraploid Brassica napus Reveals Homoeologous Exchanges between Subgenomes.</title>
        <authorList>
            <person name="Davis J.T."/>
        </authorList>
    </citation>
    <scope>NUCLEOTIDE SEQUENCE [LARGE SCALE GENOMIC DNA]</scope>
    <source>
        <strain evidence="14">cv. Da-Ae</strain>
        <tissue evidence="13">Seedling</tissue>
    </source>
</reference>
<keyword evidence="14" id="KW-1185">Reference proteome</keyword>
<feature type="region of interest" description="Disordered" evidence="10">
    <location>
        <begin position="130"/>
        <end position="163"/>
    </location>
</feature>
<feature type="compositionally biased region" description="Pro residues" evidence="10">
    <location>
        <begin position="150"/>
        <end position="160"/>
    </location>
</feature>
<keyword evidence="5" id="KW-0472">Membrane</keyword>
<gene>
    <name evidence="13" type="ORF">HID58_057308</name>
</gene>
<keyword evidence="6" id="KW-1015">Disulfide bond</keyword>
<dbReference type="Proteomes" id="UP000824890">
    <property type="component" value="Unassembled WGS sequence"/>
</dbReference>